<feature type="compositionally biased region" description="Basic and acidic residues" evidence="2">
    <location>
        <begin position="869"/>
        <end position="884"/>
    </location>
</feature>
<dbReference type="RefSeq" id="XP_006693008.1">
    <property type="nucleotide sequence ID" value="XM_006692945.1"/>
</dbReference>
<feature type="compositionally biased region" description="Polar residues" evidence="2">
    <location>
        <begin position="807"/>
        <end position="826"/>
    </location>
</feature>
<feature type="compositionally biased region" description="Low complexity" evidence="2">
    <location>
        <begin position="646"/>
        <end position="657"/>
    </location>
</feature>
<feature type="region of interest" description="Disordered" evidence="2">
    <location>
        <begin position="850"/>
        <end position="996"/>
    </location>
</feature>
<feature type="region of interest" description="Disordered" evidence="2">
    <location>
        <begin position="1027"/>
        <end position="1076"/>
    </location>
</feature>
<feature type="coiled-coil region" evidence="1">
    <location>
        <begin position="996"/>
        <end position="1023"/>
    </location>
</feature>
<feature type="compositionally biased region" description="Basic and acidic residues" evidence="2">
    <location>
        <begin position="478"/>
        <end position="488"/>
    </location>
</feature>
<organism evidence="4">
    <name type="scientific">Chaetomium thermophilum (strain DSM 1495 / CBS 144.50 / IMI 039719)</name>
    <name type="common">Thermochaetoides thermophila</name>
    <dbReference type="NCBI Taxonomy" id="759272"/>
    <lineage>
        <taxon>Eukaryota</taxon>
        <taxon>Fungi</taxon>
        <taxon>Dikarya</taxon>
        <taxon>Ascomycota</taxon>
        <taxon>Pezizomycotina</taxon>
        <taxon>Sordariomycetes</taxon>
        <taxon>Sordariomycetidae</taxon>
        <taxon>Sordariales</taxon>
        <taxon>Chaetomiaceae</taxon>
        <taxon>Thermochaetoides</taxon>
    </lineage>
</organism>
<feature type="compositionally biased region" description="Polar residues" evidence="2">
    <location>
        <begin position="72"/>
        <end position="81"/>
    </location>
</feature>
<dbReference type="GeneID" id="18256586"/>
<feature type="compositionally biased region" description="Polar residues" evidence="2">
    <location>
        <begin position="1057"/>
        <end position="1076"/>
    </location>
</feature>
<keyword evidence="4" id="KW-1185">Reference proteome</keyword>
<sequence length="1076" mass="116362">MGLATLCSEDRSLQHCVRAPRDTAWKRGHFLSSAADVTCTQKSRPGPDSIGAGGRGAGVVDSPGPVDRTKWSKNMASSSLAIQRVDPVASPTTAPPYRSTHSDQKGAHQALTLGPAHNTRSMPNPNPGDSSRARSISDSSLSRISAQNLRDTPTTTDETSSSLHAHRQKHNASKLPAFRAAVADRKRERERTSLASVLRNHFPPSPISPRPQYTQDTASQSQTVASKHHHALDESRCIPDSSREGLHHSKSAHNLSDRPESQLPTPQFSRSRSLRFQSAPTSAPTHSRVDPSTASSKSPASPFEPARTAARVHASRSQSSPDTNARPSTGSRLPTSSHTLSTRKSVVLDLPSSPSISKAPVDEEDMADINSSRERALRALEGRNDRDDVSQTTENDTTADLFLNLAKNESILEDSKTEVQPVESSPNTHLRLSHRRPLSAAVPSFPTSPPQVSRRLSADQRDNSRLRQLAESQLAQQRTREPVHRMLNRENSAPASIPTGLERSQSTRSALKPSPMTPRQISFRESFAEPSSGRESAFYRSRRPSLTDSNSQNNTSSKPSPYRSSTLALNQSRAFSASSPLVSQSRNSQKEDAQHNSDTTDSSTSAEPSSVWDELDDLKSRIHRLELTGRMPPPTTSRVSDDRPRTATTNATTMSTSPKQIPSKETREVQPLLLSALNKTKGQVSSEVFSAIESAAMDALALSSMMGAPGQPGPISSAASSIGYSGGVTDRQLRRKADSICRSLTELCLALADEMSRRKSLPVAESLRSPPLTSSTIRTRRPSATEQTPTEVARPFSTLEQRRKSLLNGTSLPNSRYATAPQTPMESSATTTASTAGRKSSLLLSRFRRSEELEEQTSDRASTLLLRSRRTEGEESQDAREGRHTSLLLRSRRAANEDEDARVRAPSRAVTEVNTFRGTSRDLSTTAAQQSSPDAGTATSALSRRSLIPSVLSPRTAPNQEGPPTSLASAASAASPVTPARKLLERPAPLTELPSRRLSERLADRLNERLNSALEERRQLSLGQSGLGSSALLNRSGSLSHRTTTGLSSRLAGEGSIPTSISTSSVHQSPATAYRR</sequence>
<feature type="compositionally biased region" description="Low complexity" evidence="2">
    <location>
        <begin position="963"/>
        <end position="980"/>
    </location>
</feature>
<feature type="compositionally biased region" description="Basic and acidic residues" evidence="2">
    <location>
        <begin position="371"/>
        <end position="389"/>
    </location>
</feature>
<feature type="compositionally biased region" description="Polar residues" evidence="2">
    <location>
        <begin position="211"/>
        <end position="225"/>
    </location>
</feature>
<protein>
    <recommendedName>
        <fullName evidence="5">LPXTG-motif cell wall anchor domain protein</fullName>
    </recommendedName>
</protein>
<feature type="compositionally biased region" description="Low complexity" evidence="2">
    <location>
        <begin position="291"/>
        <end position="301"/>
    </location>
</feature>
<dbReference type="AlphaFoldDB" id="G0S5Z6"/>
<dbReference type="HOGENOM" id="CLU_003899_0_0_1"/>
<proteinExistence type="predicted"/>
<feature type="region of interest" description="Disordered" evidence="2">
    <location>
        <begin position="413"/>
        <end position="665"/>
    </location>
</feature>
<keyword evidence="1" id="KW-0175">Coiled coil</keyword>
<feature type="compositionally biased region" description="Basic and acidic residues" evidence="2">
    <location>
        <begin position="182"/>
        <end position="192"/>
    </location>
</feature>
<feature type="compositionally biased region" description="Low complexity" evidence="2">
    <location>
        <begin position="267"/>
        <end position="278"/>
    </location>
</feature>
<feature type="compositionally biased region" description="Low complexity" evidence="2">
    <location>
        <begin position="129"/>
        <end position="162"/>
    </location>
</feature>
<feature type="compositionally biased region" description="Polar residues" evidence="2">
    <location>
        <begin position="596"/>
        <end position="608"/>
    </location>
</feature>
<feature type="compositionally biased region" description="Basic and acidic residues" evidence="2">
    <location>
        <begin position="231"/>
        <end position="247"/>
    </location>
</feature>
<reference evidence="3 4" key="1">
    <citation type="journal article" date="2011" name="Cell">
        <title>Insight into structure and assembly of the nuclear pore complex by utilizing the genome of a eukaryotic thermophile.</title>
        <authorList>
            <person name="Amlacher S."/>
            <person name="Sarges P."/>
            <person name="Flemming D."/>
            <person name="van Noort V."/>
            <person name="Kunze R."/>
            <person name="Devos D.P."/>
            <person name="Arumugam M."/>
            <person name="Bork P."/>
            <person name="Hurt E."/>
        </authorList>
    </citation>
    <scope>NUCLEOTIDE SEQUENCE [LARGE SCALE GENOMIC DNA]</scope>
    <source>
        <strain evidence="4">DSM 1495 / CBS 144.50 / IMI 039719</strain>
    </source>
</reference>
<evidence type="ECO:0000256" key="2">
    <source>
        <dbReference type="SAM" id="MobiDB-lite"/>
    </source>
</evidence>
<feature type="compositionally biased region" description="Polar residues" evidence="2">
    <location>
        <begin position="544"/>
        <end position="587"/>
    </location>
</feature>
<gene>
    <name evidence="3" type="ORF">CTHT_0025480</name>
</gene>
<feature type="region of interest" description="Disordered" evidence="2">
    <location>
        <begin position="39"/>
        <end position="398"/>
    </location>
</feature>
<feature type="compositionally biased region" description="Basic and acidic residues" evidence="2">
    <location>
        <begin position="617"/>
        <end position="627"/>
    </location>
</feature>
<feature type="compositionally biased region" description="Low complexity" evidence="2">
    <location>
        <begin position="827"/>
        <end position="838"/>
    </location>
</feature>
<dbReference type="KEGG" id="cthr:CTHT_0025480"/>
<feature type="compositionally biased region" description="Polar residues" evidence="2">
    <location>
        <begin position="1035"/>
        <end position="1048"/>
    </location>
</feature>
<feature type="compositionally biased region" description="Basic and acidic residues" evidence="2">
    <location>
        <begin position="456"/>
        <end position="465"/>
    </location>
</feature>
<feature type="compositionally biased region" description="Polar residues" evidence="2">
    <location>
        <begin position="912"/>
        <end position="943"/>
    </location>
</feature>
<name>G0S5Z6_CHATD</name>
<evidence type="ECO:0000313" key="4">
    <source>
        <dbReference type="Proteomes" id="UP000008066"/>
    </source>
</evidence>
<evidence type="ECO:0000256" key="1">
    <source>
        <dbReference type="SAM" id="Coils"/>
    </source>
</evidence>
<feature type="compositionally biased region" description="Polar residues" evidence="2">
    <location>
        <begin position="771"/>
        <end position="790"/>
    </location>
</feature>
<dbReference type="Proteomes" id="UP000008066">
    <property type="component" value="Unassembled WGS sequence"/>
</dbReference>
<dbReference type="eggNOG" id="ENOG502S1ZU">
    <property type="taxonomic scope" value="Eukaryota"/>
</dbReference>
<feature type="compositionally biased region" description="Polar residues" evidence="2">
    <location>
        <begin position="315"/>
        <end position="344"/>
    </location>
</feature>
<dbReference type="EMBL" id="GL988041">
    <property type="protein sequence ID" value="EGS20712.1"/>
    <property type="molecule type" value="Genomic_DNA"/>
</dbReference>
<evidence type="ECO:0008006" key="5">
    <source>
        <dbReference type="Google" id="ProtNLM"/>
    </source>
</evidence>
<accession>G0S5Z6</accession>
<feature type="region of interest" description="Disordered" evidence="2">
    <location>
        <begin position="759"/>
        <end position="838"/>
    </location>
</feature>
<dbReference type="OrthoDB" id="5369729at2759"/>
<evidence type="ECO:0000313" key="3">
    <source>
        <dbReference type="EMBL" id="EGS20712.1"/>
    </source>
</evidence>